<gene>
    <name evidence="1" type="ORF">V144x_02490</name>
</gene>
<evidence type="ECO:0000313" key="2">
    <source>
        <dbReference type="Proteomes" id="UP000318704"/>
    </source>
</evidence>
<name>A0A517VP77_9PLAN</name>
<organism evidence="1 2">
    <name type="scientific">Gimesia aquarii</name>
    <dbReference type="NCBI Taxonomy" id="2527964"/>
    <lineage>
        <taxon>Bacteria</taxon>
        <taxon>Pseudomonadati</taxon>
        <taxon>Planctomycetota</taxon>
        <taxon>Planctomycetia</taxon>
        <taxon>Planctomycetales</taxon>
        <taxon>Planctomycetaceae</taxon>
        <taxon>Gimesia</taxon>
    </lineage>
</organism>
<dbReference type="KEGG" id="gaw:V144x_02490"/>
<accession>A0A517VP77</accession>
<reference evidence="1 2" key="1">
    <citation type="submission" date="2019-03" db="EMBL/GenBank/DDBJ databases">
        <title>Deep-cultivation of Planctomycetes and their phenomic and genomic characterization uncovers novel biology.</title>
        <authorList>
            <person name="Wiegand S."/>
            <person name="Jogler M."/>
            <person name="Boedeker C."/>
            <person name="Pinto D."/>
            <person name="Vollmers J."/>
            <person name="Rivas-Marin E."/>
            <person name="Kohn T."/>
            <person name="Peeters S.H."/>
            <person name="Heuer A."/>
            <person name="Rast P."/>
            <person name="Oberbeckmann S."/>
            <person name="Bunk B."/>
            <person name="Jeske O."/>
            <person name="Meyerdierks A."/>
            <person name="Storesund J.E."/>
            <person name="Kallscheuer N."/>
            <person name="Luecker S."/>
            <person name="Lage O.M."/>
            <person name="Pohl T."/>
            <person name="Merkel B.J."/>
            <person name="Hornburger P."/>
            <person name="Mueller R.-W."/>
            <person name="Bruemmer F."/>
            <person name="Labrenz M."/>
            <person name="Spormann A.M."/>
            <person name="Op den Camp H."/>
            <person name="Overmann J."/>
            <person name="Amann R."/>
            <person name="Jetten M.S.M."/>
            <person name="Mascher T."/>
            <person name="Medema M.H."/>
            <person name="Devos D.P."/>
            <person name="Kaster A.-K."/>
            <person name="Ovreas L."/>
            <person name="Rohde M."/>
            <person name="Galperin M.Y."/>
            <person name="Jogler C."/>
        </authorList>
    </citation>
    <scope>NUCLEOTIDE SEQUENCE [LARGE SCALE GENOMIC DNA]</scope>
    <source>
        <strain evidence="1 2">V144</strain>
    </source>
</reference>
<evidence type="ECO:0008006" key="3">
    <source>
        <dbReference type="Google" id="ProtNLM"/>
    </source>
</evidence>
<protein>
    <recommendedName>
        <fullName evidence="3">Outer membrane efflux protein</fullName>
    </recommendedName>
</protein>
<dbReference type="AlphaFoldDB" id="A0A517VP77"/>
<sequence>MQMLIKNVLLILIVAVLITTSLDATQQKPENKGTSIQQLMKEREQILQKLVDIVKEKYNQGNSSLNLVFAAERELLDAQLASATNLRQRIVIRELQLRLAKDHEQHVVQRIKQGFDSREDLMRAIANRLIAEIELLREKKQA</sequence>
<dbReference type="RefSeq" id="WP_144980167.1">
    <property type="nucleotide sequence ID" value="NZ_CP037920.1"/>
</dbReference>
<dbReference type="EMBL" id="CP037920">
    <property type="protein sequence ID" value="QDT94817.1"/>
    <property type="molecule type" value="Genomic_DNA"/>
</dbReference>
<evidence type="ECO:0000313" key="1">
    <source>
        <dbReference type="EMBL" id="QDT94817.1"/>
    </source>
</evidence>
<proteinExistence type="predicted"/>
<dbReference type="Proteomes" id="UP000318704">
    <property type="component" value="Chromosome"/>
</dbReference>